<feature type="compositionally biased region" description="Low complexity" evidence="7">
    <location>
        <begin position="1427"/>
        <end position="1443"/>
    </location>
</feature>
<evidence type="ECO:0000256" key="5">
    <source>
        <dbReference type="ARBA" id="ARBA00022833"/>
    </source>
</evidence>
<feature type="domain" description="CCHC-type" evidence="8">
    <location>
        <begin position="464"/>
        <end position="480"/>
    </location>
</feature>
<dbReference type="GO" id="GO:0071038">
    <property type="term" value="P:TRAMP-dependent tRNA surveillance pathway"/>
    <property type="evidence" value="ECO:0007669"/>
    <property type="project" value="TreeGrafter"/>
</dbReference>
<dbReference type="Gene3D" id="4.10.60.10">
    <property type="entry name" value="Zinc finger, CCHC-type"/>
    <property type="match status" value="1"/>
</dbReference>
<dbReference type="GO" id="GO:0031499">
    <property type="term" value="C:TRAMP complex"/>
    <property type="evidence" value="ECO:0007669"/>
    <property type="project" value="TreeGrafter"/>
</dbReference>
<comment type="subcellular location">
    <subcellularLocation>
        <location evidence="1">Nucleus</location>
    </subcellularLocation>
</comment>
<dbReference type="GO" id="GO:0071031">
    <property type="term" value="P:nuclear mRNA surveillance of mRNA 3'-end processing"/>
    <property type="evidence" value="ECO:0007669"/>
    <property type="project" value="TreeGrafter"/>
</dbReference>
<dbReference type="GO" id="GO:0071037">
    <property type="term" value="P:nuclear polyadenylation-dependent snRNA catabolic process"/>
    <property type="evidence" value="ECO:0007669"/>
    <property type="project" value="TreeGrafter"/>
</dbReference>
<organism evidence="9 10">
    <name type="scientific">Epichloe festucae (strain Fl1)</name>
    <dbReference type="NCBI Taxonomy" id="877507"/>
    <lineage>
        <taxon>Eukaryota</taxon>
        <taxon>Fungi</taxon>
        <taxon>Dikarya</taxon>
        <taxon>Ascomycota</taxon>
        <taxon>Pezizomycotina</taxon>
        <taxon>Sordariomycetes</taxon>
        <taxon>Hypocreomycetidae</taxon>
        <taxon>Hypocreales</taxon>
        <taxon>Clavicipitaceae</taxon>
        <taxon>Epichloe</taxon>
    </lineage>
</organism>
<dbReference type="Proteomes" id="UP000594364">
    <property type="component" value="Chromosome 4"/>
</dbReference>
<feature type="domain" description="CCHC-type" evidence="8">
    <location>
        <begin position="511"/>
        <end position="527"/>
    </location>
</feature>
<evidence type="ECO:0000256" key="3">
    <source>
        <dbReference type="ARBA" id="ARBA00022737"/>
    </source>
</evidence>
<proteinExistence type="predicted"/>
<gene>
    <name evidence="9" type="ORF">C2857_002763</name>
</gene>
<feature type="compositionally biased region" description="Acidic residues" evidence="7">
    <location>
        <begin position="167"/>
        <end position="176"/>
    </location>
</feature>
<feature type="region of interest" description="Disordered" evidence="7">
    <location>
        <begin position="358"/>
        <end position="420"/>
    </location>
</feature>
<dbReference type="InterPro" id="IPR001878">
    <property type="entry name" value="Znf_CCHC"/>
</dbReference>
<feature type="compositionally biased region" description="Basic residues" evidence="7">
    <location>
        <begin position="1387"/>
        <end position="1403"/>
    </location>
</feature>
<dbReference type="GO" id="GO:0071039">
    <property type="term" value="P:nuclear polyadenylation-dependent CUT catabolic process"/>
    <property type="evidence" value="ECO:0007669"/>
    <property type="project" value="TreeGrafter"/>
</dbReference>
<evidence type="ECO:0000256" key="4">
    <source>
        <dbReference type="ARBA" id="ARBA00022771"/>
    </source>
</evidence>
<feature type="compositionally biased region" description="Polar residues" evidence="7">
    <location>
        <begin position="358"/>
        <end position="387"/>
    </location>
</feature>
<feature type="compositionally biased region" description="Pro residues" evidence="7">
    <location>
        <begin position="676"/>
        <end position="687"/>
    </location>
</feature>
<dbReference type="GO" id="GO:0003723">
    <property type="term" value="F:RNA binding"/>
    <property type="evidence" value="ECO:0007669"/>
    <property type="project" value="TreeGrafter"/>
</dbReference>
<feature type="domain" description="CCHC-type" evidence="8">
    <location>
        <begin position="548"/>
        <end position="564"/>
    </location>
</feature>
<feature type="compositionally biased region" description="Polar residues" evidence="7">
    <location>
        <begin position="230"/>
        <end position="245"/>
    </location>
</feature>
<feature type="region of interest" description="Disordered" evidence="7">
    <location>
        <begin position="1372"/>
        <end position="1474"/>
    </location>
</feature>
<evidence type="ECO:0000313" key="10">
    <source>
        <dbReference type="Proteomes" id="UP000594364"/>
    </source>
</evidence>
<name>A0A7S9PWS9_EPIFF</name>
<feature type="region of interest" description="Disordered" evidence="7">
    <location>
        <begin position="102"/>
        <end position="269"/>
    </location>
</feature>
<dbReference type="GO" id="GO:0071035">
    <property type="term" value="P:nuclear polyadenylation-dependent rRNA catabolic process"/>
    <property type="evidence" value="ECO:0007669"/>
    <property type="project" value="TreeGrafter"/>
</dbReference>
<keyword evidence="2" id="KW-0479">Metal-binding</keyword>
<feature type="compositionally biased region" description="Low complexity" evidence="7">
    <location>
        <begin position="1404"/>
        <end position="1416"/>
    </location>
</feature>
<dbReference type="GO" id="GO:0071036">
    <property type="term" value="P:nuclear polyadenylation-dependent snoRNA catabolic process"/>
    <property type="evidence" value="ECO:0007669"/>
    <property type="project" value="TreeGrafter"/>
</dbReference>
<evidence type="ECO:0000256" key="6">
    <source>
        <dbReference type="ARBA" id="ARBA00023242"/>
    </source>
</evidence>
<dbReference type="PANTHER" id="PTHR46543">
    <property type="entry name" value="ZINC FINGER CCHC DOMAIN-CONTAINING PROTEIN 7"/>
    <property type="match status" value="1"/>
</dbReference>
<sequence length="1602" mass="175286">MYVGSLDATRSSPVISSQTSKLFTCLSDGASIHRPTLSRASSRKLSLLITYFWALAPELPPSAFEMSIKFMNNDAPGDVISISSSDNELHHDEEKAHLTLAEAKMEETGKKQLTPGQKRPREDEDELDGSDGYSPASNLDVESPPRGSKRARLSSRPVDPHSHQGSEEGEVDESGDEPNPRAALETGKTASDSAPSRSDEPPPLRHPAAASSSSSSAAGAGAAVASKSSLPTSSQMSSAELLTDNTEVDNLEPFAGSTMPSESPTYTAGSSAFKLPALSPKKQGSWFARFKDWVQVLCQHNLESISAVTPAVAMDAFAFYLDQHSGLRQAKRRAAKQAAKKVETSRTIQNVIESLKLNTNGTGSASEPTAESRVANQNGTGASQSEGSMEEGQVSSGVIKDSAPEKAQESHQNGDTSIVRKGVPTGEEELQQQRRYFPSAADASTMCLLCGGEDHKAIHCARSKCRFCKSIDHWDFCCPSIQERCDKCRQLGHQMASCTEKLALTKDEGLACAYCNSNEHLEGNCTEVWRSFQPDAHTIHSVIYLPCSCSVCGGTDHFSGDCRERRGISANPTWSLRNRNIYIDPKCKALSIEEIAGPIANQRSLRGFETRTRGHAPRTANIIHFSESDDSDVEFLSRRAIREPKGGAGQIRLSSNIQLPQMMGSHRVNNSQPRAGQPPLPPGPPPSSGKSKAYPPPPGSREYAGQPPPPPPPSLPPKPPASTRDYRNMPPPSQVDTTPSKAGIVAARISIISQPPPRELDPTALARPSRASQKCRFSSSCTAVHSCDMQANQANQGRRHASQRGRDAGRNQPTVIQVSCVLQVPEAPATHEPVVLAWLVDDAVCDGVLDRPRGRAGALFSGGGEGGEKRRKEGEKRLTLGLSQTSPALDQQLTLNDTHSYSDTLKRHSTRQRFHTQFAQVMSSTEQLFIALLRSERIRDHLFPHLSTSDIASIRQLSSACCNLVTKRLFTRIHMTFSSRTFTKPCRVSALNRVGHHIEHLTFHMPHSEATFLPPLVHPLTGQEICFLYTPHTSMSSVLTRRKYANTELGDILTQQYPPLFHAATNVPSFINAFRSLPNMRHLTVRCPGQDPRERYRRDIVDYALISLRIAVERAPLDKLYKLSLSSMHPAAFSYLRHTQGFGSVPSAGKRWKQVKKLNVSVESWDFYGSSPGLDHLKIMDDYVRFFAPELEKFSFSWVGNKGPCAVSLSSDALFAPPRSSKKLFHEVTSPMSPLPTRPPRSPIHFPKLRHLQIRNAAMNAPQLSELIRNHSRTVKEFDFENVVLANNGNWDEALAPVNKDECWSRISVMAASSCSLVTNESEEELPSPSAAVEAVSRELLGLDLGGFGFSPEERSVIESLSDETSATAAAAAAMARADDTMGFTTKLRRKKTRRRRRKHHRSGNSSSGNSSSSSSTGGGEDHVGSESRPPSSSSSSHRQLQSEQRKPSRRKPKPPFEADTASRPVTPPSPRPVIITAPILASDPQPVLLQPTVYDPSRPSQYSEITSVQRNLEQEEAHRLLAEDADARVTALQKAKEAVLSKLSREFCAKRTHATDAVAACRLMASREWTGGAAHARDMVVEDRFRCESRSVLVPLMFSRS</sequence>
<evidence type="ECO:0000256" key="7">
    <source>
        <dbReference type="SAM" id="MobiDB-lite"/>
    </source>
</evidence>
<evidence type="ECO:0000313" key="9">
    <source>
        <dbReference type="EMBL" id="QPH05163.1"/>
    </source>
</evidence>
<dbReference type="PANTHER" id="PTHR46543:SF1">
    <property type="entry name" value="ZINC FINGER CCHC DOMAIN-CONTAINING PROTEIN 7"/>
    <property type="match status" value="1"/>
</dbReference>
<dbReference type="EMBL" id="CP031388">
    <property type="protein sequence ID" value="QPH05163.1"/>
    <property type="molecule type" value="Genomic_DNA"/>
</dbReference>
<keyword evidence="5" id="KW-0862">Zinc</keyword>
<evidence type="ECO:0000259" key="8">
    <source>
        <dbReference type="SMART" id="SM00343"/>
    </source>
</evidence>
<feature type="domain" description="CCHC-type" evidence="8">
    <location>
        <begin position="484"/>
        <end position="500"/>
    </location>
</feature>
<feature type="region of interest" description="Disordered" evidence="7">
    <location>
        <begin position="792"/>
        <end position="811"/>
    </location>
</feature>
<dbReference type="SMART" id="SM00343">
    <property type="entry name" value="ZnF_C2HC"/>
    <property type="match status" value="5"/>
</dbReference>
<protein>
    <recommendedName>
        <fullName evidence="8">CCHC-type domain-containing protein</fullName>
    </recommendedName>
</protein>
<accession>A0A7S9PWS9</accession>
<reference evidence="9 10" key="1">
    <citation type="journal article" date="2018" name="PLoS Genet.">
        <title>Repeat elements organise 3D genome structure and mediate transcription in the filamentous fungus Epichloe festucae.</title>
        <authorList>
            <person name="Winter D.J."/>
            <person name="Ganley A.R.D."/>
            <person name="Young C.A."/>
            <person name="Liachko I."/>
            <person name="Schardl C.L."/>
            <person name="Dupont P.Y."/>
            <person name="Berry D."/>
            <person name="Ram A."/>
            <person name="Scott B."/>
            <person name="Cox M.P."/>
        </authorList>
    </citation>
    <scope>NUCLEOTIDE SEQUENCE [LARGE SCALE GENOMIC DNA]</scope>
    <source>
        <strain evidence="9 10">Fl1</strain>
    </source>
</reference>
<feature type="compositionally biased region" description="Pro residues" evidence="7">
    <location>
        <begin position="706"/>
        <end position="720"/>
    </location>
</feature>
<evidence type="ECO:0000256" key="1">
    <source>
        <dbReference type="ARBA" id="ARBA00004123"/>
    </source>
</evidence>
<evidence type="ECO:0000256" key="2">
    <source>
        <dbReference type="ARBA" id="ARBA00022723"/>
    </source>
</evidence>
<keyword evidence="10" id="KW-1185">Reference proteome</keyword>
<dbReference type="InterPro" id="IPR051644">
    <property type="entry name" value="TRAMP_AT-DNA-binding"/>
</dbReference>
<keyword evidence="4" id="KW-0863">Zinc-finger</keyword>
<dbReference type="GO" id="GO:0008270">
    <property type="term" value="F:zinc ion binding"/>
    <property type="evidence" value="ECO:0007669"/>
    <property type="project" value="UniProtKB-KW"/>
</dbReference>
<dbReference type="OrthoDB" id="5327538at2759"/>
<feature type="region of interest" description="Disordered" evidence="7">
    <location>
        <begin position="665"/>
        <end position="772"/>
    </location>
</feature>
<feature type="compositionally biased region" description="Polar residues" evidence="7">
    <location>
        <begin position="258"/>
        <end position="269"/>
    </location>
</feature>
<keyword evidence="3" id="KW-0677">Repeat</keyword>
<feature type="domain" description="CCHC-type" evidence="8">
    <location>
        <begin position="446"/>
        <end position="462"/>
    </location>
</feature>
<feature type="compositionally biased region" description="Low complexity" evidence="7">
    <location>
        <begin position="208"/>
        <end position="229"/>
    </location>
</feature>
<keyword evidence="6" id="KW-0539">Nucleus</keyword>